<reference evidence="3" key="1">
    <citation type="journal article" date="2013" name="J. Plant Res.">
        <title>Effect of fungi and light on seed germination of three Opuntia species from semiarid lands of central Mexico.</title>
        <authorList>
            <person name="Delgado-Sanchez P."/>
            <person name="Jimenez-Bremont J.F."/>
            <person name="Guerrero-Gonzalez Mde L."/>
            <person name="Flores J."/>
        </authorList>
    </citation>
    <scope>NUCLEOTIDE SEQUENCE</scope>
    <source>
        <tissue evidence="3">Cladode</tissue>
    </source>
</reference>
<name>A0A7C8ZUD7_OPUST</name>
<reference evidence="3" key="2">
    <citation type="submission" date="2020-07" db="EMBL/GenBank/DDBJ databases">
        <authorList>
            <person name="Vera ALvarez R."/>
            <person name="Arias-Moreno D.M."/>
            <person name="Jimenez-Jacinto V."/>
            <person name="Jimenez-Bremont J.F."/>
            <person name="Swaminathan K."/>
            <person name="Moose S.P."/>
            <person name="Guerrero-Gonzalez M.L."/>
            <person name="Marino-Ramirez L."/>
            <person name="Landsman D."/>
            <person name="Rodriguez-Kessler M."/>
            <person name="Delgado-Sanchez P."/>
        </authorList>
    </citation>
    <scope>NUCLEOTIDE SEQUENCE</scope>
    <source>
        <tissue evidence="3">Cladode</tissue>
    </source>
</reference>
<proteinExistence type="predicted"/>
<evidence type="ECO:0000256" key="2">
    <source>
        <dbReference type="SAM" id="SignalP"/>
    </source>
</evidence>
<dbReference type="EMBL" id="GISG01167173">
    <property type="protein sequence ID" value="MBA4650850.1"/>
    <property type="molecule type" value="Transcribed_RNA"/>
</dbReference>
<protein>
    <submittedName>
        <fullName evidence="3">Uncharacterized protein</fullName>
    </submittedName>
</protein>
<feature type="chain" id="PRO_5027991154" evidence="2">
    <location>
        <begin position="29"/>
        <end position="104"/>
    </location>
</feature>
<accession>A0A7C8ZUD7</accession>
<feature type="compositionally biased region" description="Pro residues" evidence="1">
    <location>
        <begin position="75"/>
        <end position="87"/>
    </location>
</feature>
<organism evidence="3">
    <name type="scientific">Opuntia streptacantha</name>
    <name type="common">Prickly pear cactus</name>
    <name type="synonym">Opuntia cardona</name>
    <dbReference type="NCBI Taxonomy" id="393608"/>
    <lineage>
        <taxon>Eukaryota</taxon>
        <taxon>Viridiplantae</taxon>
        <taxon>Streptophyta</taxon>
        <taxon>Embryophyta</taxon>
        <taxon>Tracheophyta</taxon>
        <taxon>Spermatophyta</taxon>
        <taxon>Magnoliopsida</taxon>
        <taxon>eudicotyledons</taxon>
        <taxon>Gunneridae</taxon>
        <taxon>Pentapetalae</taxon>
        <taxon>Caryophyllales</taxon>
        <taxon>Cactineae</taxon>
        <taxon>Cactaceae</taxon>
        <taxon>Opuntioideae</taxon>
        <taxon>Opuntia</taxon>
    </lineage>
</organism>
<feature type="compositionally biased region" description="Pro residues" evidence="1">
    <location>
        <begin position="95"/>
        <end position="104"/>
    </location>
</feature>
<sequence length="104" mass="11460">MKMKPPTLALILLISLLASNGIVLVAMARELQDPLGHSDIDHLSNKLERLSRTIIRRSRPPKTPPPPLRNQGPHFSPPLGPPPPPRCPTSQLTPPHLPPPPPYY</sequence>
<evidence type="ECO:0000313" key="3">
    <source>
        <dbReference type="EMBL" id="MBA4650850.1"/>
    </source>
</evidence>
<evidence type="ECO:0000256" key="1">
    <source>
        <dbReference type="SAM" id="MobiDB-lite"/>
    </source>
</evidence>
<keyword evidence="2" id="KW-0732">Signal</keyword>
<dbReference type="AlphaFoldDB" id="A0A7C8ZUD7"/>
<feature type="signal peptide" evidence="2">
    <location>
        <begin position="1"/>
        <end position="28"/>
    </location>
</feature>
<feature type="region of interest" description="Disordered" evidence="1">
    <location>
        <begin position="51"/>
        <end position="104"/>
    </location>
</feature>